<comment type="caution">
    <text evidence="7">The sequence shown here is derived from an EMBL/GenBank/DDBJ whole genome shotgun (WGS) entry which is preliminary data.</text>
</comment>
<feature type="transmembrane region" description="Helical" evidence="6">
    <location>
        <begin position="44"/>
        <end position="66"/>
    </location>
</feature>
<proteinExistence type="predicted"/>
<evidence type="ECO:0000256" key="2">
    <source>
        <dbReference type="ARBA" id="ARBA00022475"/>
    </source>
</evidence>
<organism evidence="7 8">
    <name type="scientific">Stagnihabitans tardus</name>
    <dbReference type="NCBI Taxonomy" id="2699202"/>
    <lineage>
        <taxon>Bacteria</taxon>
        <taxon>Pseudomonadati</taxon>
        <taxon>Pseudomonadota</taxon>
        <taxon>Alphaproteobacteria</taxon>
        <taxon>Rhodobacterales</taxon>
        <taxon>Paracoccaceae</taxon>
        <taxon>Stagnihabitans</taxon>
    </lineage>
</organism>
<reference evidence="7" key="1">
    <citation type="submission" date="2020-01" db="EMBL/GenBank/DDBJ databases">
        <authorList>
            <person name="Chen W.-M."/>
        </authorList>
    </citation>
    <scope>NUCLEOTIDE SEQUENCE</scope>
    <source>
        <strain evidence="7">CYK-10</strain>
    </source>
</reference>
<evidence type="ECO:0000313" key="8">
    <source>
        <dbReference type="Proteomes" id="UP001193501"/>
    </source>
</evidence>
<dbReference type="PANTHER" id="PTHR30086:SF20">
    <property type="entry name" value="ARGININE EXPORTER PROTEIN ARGO-RELATED"/>
    <property type="match status" value="1"/>
</dbReference>
<evidence type="ECO:0000256" key="5">
    <source>
        <dbReference type="ARBA" id="ARBA00023136"/>
    </source>
</evidence>
<dbReference type="Proteomes" id="UP001193501">
    <property type="component" value="Unassembled WGS sequence"/>
</dbReference>
<comment type="subcellular location">
    <subcellularLocation>
        <location evidence="1">Cell membrane</location>
        <topology evidence="1">Multi-pass membrane protein</topology>
    </subcellularLocation>
</comment>
<keyword evidence="5 6" id="KW-0472">Membrane</keyword>
<dbReference type="InterPro" id="IPR001123">
    <property type="entry name" value="LeuE-type"/>
</dbReference>
<keyword evidence="3 6" id="KW-0812">Transmembrane</keyword>
<dbReference type="PANTHER" id="PTHR30086">
    <property type="entry name" value="ARGININE EXPORTER PROTEIN ARGO"/>
    <property type="match status" value="1"/>
</dbReference>
<accession>A0AAE5BSF8</accession>
<feature type="transmembrane region" description="Helical" evidence="6">
    <location>
        <begin position="172"/>
        <end position="192"/>
    </location>
</feature>
<keyword evidence="8" id="KW-1185">Reference proteome</keyword>
<evidence type="ECO:0000256" key="3">
    <source>
        <dbReference type="ARBA" id="ARBA00022692"/>
    </source>
</evidence>
<evidence type="ECO:0000256" key="4">
    <source>
        <dbReference type="ARBA" id="ARBA00022989"/>
    </source>
</evidence>
<keyword evidence="4 6" id="KW-1133">Transmembrane helix</keyword>
<feature type="transmembrane region" description="Helical" evidence="6">
    <location>
        <begin position="73"/>
        <end position="91"/>
    </location>
</feature>
<name>A0AAE5BSF8_9RHOB</name>
<evidence type="ECO:0000256" key="1">
    <source>
        <dbReference type="ARBA" id="ARBA00004651"/>
    </source>
</evidence>
<evidence type="ECO:0000313" key="7">
    <source>
        <dbReference type="EMBL" id="NBZ87800.1"/>
    </source>
</evidence>
<evidence type="ECO:0000256" key="6">
    <source>
        <dbReference type="SAM" id="Phobius"/>
    </source>
</evidence>
<dbReference type="GO" id="GO:0015171">
    <property type="term" value="F:amino acid transmembrane transporter activity"/>
    <property type="evidence" value="ECO:0007669"/>
    <property type="project" value="TreeGrafter"/>
</dbReference>
<dbReference type="EMBL" id="JAABNR010000007">
    <property type="protein sequence ID" value="NBZ87800.1"/>
    <property type="molecule type" value="Genomic_DNA"/>
</dbReference>
<feature type="transmembrane region" description="Helical" evidence="6">
    <location>
        <begin position="138"/>
        <end position="160"/>
    </location>
</feature>
<dbReference type="RefSeq" id="WP_168774607.1">
    <property type="nucleotide sequence ID" value="NZ_JAABNR010000007.1"/>
</dbReference>
<dbReference type="GO" id="GO:0033228">
    <property type="term" value="P:cysteine export across plasma membrane"/>
    <property type="evidence" value="ECO:0007669"/>
    <property type="project" value="TreeGrafter"/>
</dbReference>
<keyword evidence="2" id="KW-1003">Cell membrane</keyword>
<gene>
    <name evidence="7" type="ORF">GV832_09440</name>
</gene>
<sequence>MTLDILLALTSFAFVTSVTPGPNNLMLMASGMNFGWRATVPHALGVALGFAAMAMVTGFGLGAVLLAVPGLMGVMKAAAVAYMLWLAWKIARAGAPGEGRVGRPMGFVAAAGFQWVNPKAWAMALGANASYATGGGWAVVWVGLIFAAINLPSVWLWVLAGEKLRGVLSGPWARAVNIGLALALVASMVPVVM</sequence>
<dbReference type="AlphaFoldDB" id="A0AAE5BSF8"/>
<protein>
    <submittedName>
        <fullName evidence="7">LysE family transporter</fullName>
    </submittedName>
</protein>
<dbReference type="Pfam" id="PF01810">
    <property type="entry name" value="LysE"/>
    <property type="match status" value="1"/>
</dbReference>
<dbReference type="GO" id="GO:0005886">
    <property type="term" value="C:plasma membrane"/>
    <property type="evidence" value="ECO:0007669"/>
    <property type="project" value="UniProtKB-SubCell"/>
</dbReference>